<comment type="similarity">
    <text evidence="1">Belongs to the bactofilin family.</text>
</comment>
<evidence type="ECO:0000313" key="2">
    <source>
        <dbReference type="EMBL" id="XCC57008.1"/>
    </source>
</evidence>
<gene>
    <name evidence="2" type="ORF">NKE59_05760</name>
</gene>
<dbReference type="RefSeq" id="WP_353438013.1">
    <property type="nucleotide sequence ID" value="NZ_CP099959.1"/>
</dbReference>
<evidence type="ECO:0000256" key="1">
    <source>
        <dbReference type="ARBA" id="ARBA00044755"/>
    </source>
</evidence>
<organism evidence="2">
    <name type="scientific">Polynucleobacter sp. UK-FUSCHL-C3</name>
    <dbReference type="NCBI Taxonomy" id="2955208"/>
    <lineage>
        <taxon>Bacteria</taxon>
        <taxon>Pseudomonadati</taxon>
        <taxon>Pseudomonadota</taxon>
        <taxon>Betaproteobacteria</taxon>
        <taxon>Burkholderiales</taxon>
        <taxon>Burkholderiaceae</taxon>
        <taxon>Polynucleobacter</taxon>
    </lineage>
</organism>
<protein>
    <submittedName>
        <fullName evidence="2">Polymer-forming cytoskeletal protein</fullName>
    </submittedName>
</protein>
<dbReference type="EMBL" id="CP099959">
    <property type="protein sequence ID" value="XCC57008.1"/>
    <property type="molecule type" value="Genomic_DNA"/>
</dbReference>
<accession>A0AAU8A047</accession>
<dbReference type="AlphaFoldDB" id="A0AAU8A047"/>
<proteinExistence type="inferred from homology"/>
<dbReference type="PANTHER" id="PTHR35024:SF4">
    <property type="entry name" value="POLYMER-FORMING CYTOSKELETAL PROTEIN"/>
    <property type="match status" value="1"/>
</dbReference>
<reference evidence="2" key="1">
    <citation type="submission" date="2022-06" db="EMBL/GenBank/DDBJ databases">
        <title>New Polynucleobacter species.</title>
        <authorList>
            <person name="Hahn M.W."/>
        </authorList>
    </citation>
    <scope>NUCLEOTIDE SEQUENCE</scope>
    <source>
        <strain evidence="2">UK-FUSCHL-C3</strain>
    </source>
</reference>
<dbReference type="Pfam" id="PF04519">
    <property type="entry name" value="Bactofilin"/>
    <property type="match status" value="1"/>
</dbReference>
<sequence>MFFKSSTPNQTSKTEADQLQITPMATIPTPQNNNDINAGELIVGEGVVLNGTLEVPNKAIVSGAVNGDLKVLSLAVGITGKIEGKVICQIADIAGHVKDDLRVNELLIIRAGSIISGTIYYKEIEIEKGAKITGRLSML</sequence>
<name>A0AAU8A047_9BURK</name>
<dbReference type="PANTHER" id="PTHR35024">
    <property type="entry name" value="HYPOTHETICAL CYTOSOLIC PROTEIN"/>
    <property type="match status" value="1"/>
</dbReference>
<dbReference type="InterPro" id="IPR007607">
    <property type="entry name" value="BacA/B"/>
</dbReference>